<dbReference type="InterPro" id="IPR001763">
    <property type="entry name" value="Rhodanese-like_dom"/>
</dbReference>
<dbReference type="InterPro" id="IPR050229">
    <property type="entry name" value="GlpE_sulfurtransferase"/>
</dbReference>
<comment type="caution">
    <text evidence="3">The sequence shown here is derived from an EMBL/GenBank/DDBJ whole genome shotgun (WGS) entry which is preliminary data.</text>
</comment>
<dbReference type="EMBL" id="MTEJ01000173">
    <property type="protein sequence ID" value="OQX08494.1"/>
    <property type="molecule type" value="Genomic_DNA"/>
</dbReference>
<evidence type="ECO:0000259" key="2">
    <source>
        <dbReference type="PROSITE" id="PS50206"/>
    </source>
</evidence>
<dbReference type="Proteomes" id="UP000192491">
    <property type="component" value="Unassembled WGS sequence"/>
</dbReference>
<feature type="transmembrane region" description="Helical" evidence="1">
    <location>
        <begin position="12"/>
        <end position="30"/>
    </location>
</feature>
<reference evidence="3 4" key="1">
    <citation type="submission" date="2017-01" db="EMBL/GenBank/DDBJ databases">
        <title>Novel large sulfur bacteria in the metagenomes of groundwater-fed chemosynthetic microbial mats in the Lake Huron basin.</title>
        <authorList>
            <person name="Sharrar A.M."/>
            <person name="Flood B.E."/>
            <person name="Bailey J.V."/>
            <person name="Jones D.S."/>
            <person name="Biddanda B."/>
            <person name="Ruberg S.A."/>
            <person name="Marcus D.N."/>
            <person name="Dick G.J."/>
        </authorList>
    </citation>
    <scope>NUCLEOTIDE SEQUENCE [LARGE SCALE GENOMIC DNA]</scope>
    <source>
        <strain evidence="3">A8</strain>
    </source>
</reference>
<evidence type="ECO:0000256" key="1">
    <source>
        <dbReference type="SAM" id="Phobius"/>
    </source>
</evidence>
<accession>A0A1Y1QLP0</accession>
<dbReference type="PANTHER" id="PTHR43031">
    <property type="entry name" value="FAD-DEPENDENT OXIDOREDUCTASE"/>
    <property type="match status" value="1"/>
</dbReference>
<dbReference type="SUPFAM" id="SSF52821">
    <property type="entry name" value="Rhodanese/Cell cycle control phosphatase"/>
    <property type="match status" value="1"/>
</dbReference>
<sequence length="141" mass="15532">MEEYLVFARNHPLLIAGLLGIVGMIIWSEFSRITRKYQQVNTTQAVQILNQDTAVVIDVREDSEVRNGKIKGAKHIPLAQIKTRLVELESAKTKPVLVYCRSGSRSSHACALLSKAGFENVSNLAGGITAWESANLPVSKR</sequence>
<feature type="domain" description="Rhodanese" evidence="2">
    <location>
        <begin position="50"/>
        <end position="140"/>
    </location>
</feature>
<organism evidence="3 4">
    <name type="scientific">Thiothrix lacustris</name>
    <dbReference type="NCBI Taxonomy" id="525917"/>
    <lineage>
        <taxon>Bacteria</taxon>
        <taxon>Pseudomonadati</taxon>
        <taxon>Pseudomonadota</taxon>
        <taxon>Gammaproteobacteria</taxon>
        <taxon>Thiotrichales</taxon>
        <taxon>Thiotrichaceae</taxon>
        <taxon>Thiothrix</taxon>
    </lineage>
</organism>
<evidence type="ECO:0000313" key="4">
    <source>
        <dbReference type="Proteomes" id="UP000192491"/>
    </source>
</evidence>
<dbReference type="Gene3D" id="3.40.250.10">
    <property type="entry name" value="Rhodanese-like domain"/>
    <property type="match status" value="1"/>
</dbReference>
<keyword evidence="3" id="KW-0808">Transferase</keyword>
<dbReference type="GO" id="GO:0016740">
    <property type="term" value="F:transferase activity"/>
    <property type="evidence" value="ECO:0007669"/>
    <property type="project" value="UniProtKB-KW"/>
</dbReference>
<evidence type="ECO:0000313" key="3">
    <source>
        <dbReference type="EMBL" id="OQX08494.1"/>
    </source>
</evidence>
<keyword evidence="1" id="KW-0472">Membrane</keyword>
<proteinExistence type="predicted"/>
<dbReference type="PANTHER" id="PTHR43031:SF18">
    <property type="entry name" value="RHODANESE-RELATED SULFURTRANSFERASES"/>
    <property type="match status" value="1"/>
</dbReference>
<dbReference type="CDD" id="cd00158">
    <property type="entry name" value="RHOD"/>
    <property type="match status" value="1"/>
</dbReference>
<name>A0A1Y1QLP0_9GAMM</name>
<protein>
    <submittedName>
        <fullName evidence="3">Sulfurtransferase</fullName>
    </submittedName>
</protein>
<keyword evidence="1" id="KW-1133">Transmembrane helix</keyword>
<dbReference type="InterPro" id="IPR036873">
    <property type="entry name" value="Rhodanese-like_dom_sf"/>
</dbReference>
<dbReference type="AlphaFoldDB" id="A0A1Y1QLP0"/>
<dbReference type="SMART" id="SM00450">
    <property type="entry name" value="RHOD"/>
    <property type="match status" value="1"/>
</dbReference>
<gene>
    <name evidence="3" type="ORF">BWK73_25260</name>
</gene>
<keyword evidence="1" id="KW-0812">Transmembrane</keyword>
<dbReference type="STRING" id="1123401.GCA_000621325_02435"/>
<dbReference type="PROSITE" id="PS50206">
    <property type="entry name" value="RHODANESE_3"/>
    <property type="match status" value="1"/>
</dbReference>
<dbReference type="Pfam" id="PF00581">
    <property type="entry name" value="Rhodanese"/>
    <property type="match status" value="1"/>
</dbReference>